<protein>
    <submittedName>
        <fullName evidence="1">Uncharacterized protein</fullName>
    </submittedName>
</protein>
<dbReference type="EMBL" id="CAJDYZ010013458">
    <property type="protein sequence ID" value="CAD1481133.1"/>
    <property type="molecule type" value="Genomic_DNA"/>
</dbReference>
<gene>
    <name evidence="1" type="ORF">MHI_LOCUS987734</name>
</gene>
<proteinExistence type="predicted"/>
<dbReference type="Proteomes" id="UP000752696">
    <property type="component" value="Unassembled WGS sequence"/>
</dbReference>
<sequence length="150" mass="16542">SISFTLQLSIKTRTDPYIKSFALLTSPVNRNDDPNPCRSDLAETYAKCNLARFQSALKTSGAKLRNGGNVAVGAAKALPYHSAQPFVVRKGEPGTGCRLKRRVCSNPAIGTYDFIHARKTRFADERKQLQGSLCKEEEDSLKKRSRVPGL</sequence>
<keyword evidence="2" id="KW-1185">Reference proteome</keyword>
<organism evidence="1 2">
    <name type="scientific">Heterotrigona itama</name>
    <dbReference type="NCBI Taxonomy" id="395501"/>
    <lineage>
        <taxon>Eukaryota</taxon>
        <taxon>Metazoa</taxon>
        <taxon>Ecdysozoa</taxon>
        <taxon>Arthropoda</taxon>
        <taxon>Hexapoda</taxon>
        <taxon>Insecta</taxon>
        <taxon>Pterygota</taxon>
        <taxon>Neoptera</taxon>
        <taxon>Endopterygota</taxon>
        <taxon>Hymenoptera</taxon>
        <taxon>Apocrita</taxon>
        <taxon>Aculeata</taxon>
        <taxon>Apoidea</taxon>
        <taxon>Anthophila</taxon>
        <taxon>Apidae</taxon>
        <taxon>Heterotrigona</taxon>
    </lineage>
</organism>
<reference evidence="1" key="1">
    <citation type="submission" date="2020-07" db="EMBL/GenBank/DDBJ databases">
        <authorList>
            <person name="Nazaruddin N."/>
        </authorList>
    </citation>
    <scope>NUCLEOTIDE SEQUENCE</scope>
</reference>
<name>A0A6V7HJE9_9HYME</name>
<feature type="non-terminal residue" evidence="1">
    <location>
        <position position="1"/>
    </location>
</feature>
<evidence type="ECO:0000313" key="2">
    <source>
        <dbReference type="Proteomes" id="UP000752696"/>
    </source>
</evidence>
<dbReference type="OrthoDB" id="10521798at2759"/>
<comment type="caution">
    <text evidence="1">The sequence shown here is derived from an EMBL/GenBank/DDBJ whole genome shotgun (WGS) entry which is preliminary data.</text>
</comment>
<accession>A0A6V7HJE9</accession>
<evidence type="ECO:0000313" key="1">
    <source>
        <dbReference type="EMBL" id="CAD1481133.1"/>
    </source>
</evidence>
<dbReference type="AlphaFoldDB" id="A0A6V7HJE9"/>